<dbReference type="InterPro" id="IPR050228">
    <property type="entry name" value="Carboxylesterase_BioH"/>
</dbReference>
<dbReference type="GO" id="GO:0016787">
    <property type="term" value="F:hydrolase activity"/>
    <property type="evidence" value="ECO:0007669"/>
    <property type="project" value="UniProtKB-KW"/>
</dbReference>
<accession>A0A5Q2RFK5</accession>
<feature type="domain" description="AB hydrolase-1" evidence="2">
    <location>
        <begin position="60"/>
        <end position="294"/>
    </location>
</feature>
<dbReference type="KEGG" id="atq:GH723_04505"/>
<dbReference type="PANTHER" id="PTHR43194">
    <property type="entry name" value="HYDROLASE ALPHA/BETA FOLD FAMILY"/>
    <property type="match status" value="1"/>
</dbReference>
<gene>
    <name evidence="3" type="ORF">GH723_04505</name>
</gene>
<feature type="region of interest" description="Disordered" evidence="1">
    <location>
        <begin position="1"/>
        <end position="34"/>
    </location>
</feature>
<protein>
    <submittedName>
        <fullName evidence="3">Alpha/beta fold hydrolase</fullName>
    </submittedName>
</protein>
<evidence type="ECO:0000313" key="3">
    <source>
        <dbReference type="EMBL" id="QGG94424.1"/>
    </source>
</evidence>
<evidence type="ECO:0000259" key="2">
    <source>
        <dbReference type="Pfam" id="PF00561"/>
    </source>
</evidence>
<keyword evidence="4" id="KW-1185">Reference proteome</keyword>
<dbReference type="InterPro" id="IPR000639">
    <property type="entry name" value="Epox_hydrolase-like"/>
</dbReference>
<reference evidence="3 4" key="1">
    <citation type="submission" date="2019-11" db="EMBL/GenBank/DDBJ databases">
        <authorList>
            <person name="He Y."/>
        </authorList>
    </citation>
    <scope>NUCLEOTIDE SEQUENCE [LARGE SCALE GENOMIC DNA]</scope>
    <source>
        <strain evidence="3 4">SCSIO 58843</strain>
    </source>
</reference>
<dbReference type="PANTHER" id="PTHR43194:SF2">
    <property type="entry name" value="PEROXISOMAL MEMBRANE PROTEIN LPX1"/>
    <property type="match status" value="1"/>
</dbReference>
<dbReference type="AlphaFoldDB" id="A0A5Q2RFK5"/>
<sequence>MVEREQTGWSVHGRSTRRNDMTATARPAPRSTAPAVRAHEVRVGALRLHVRDVGEPDALVVVVLHGIMGHAREWDPVVEALASRGRRVLAIEQRGHGRSDHAGTYDARSMAADVLGVLDVLGVRRADLVGHSMGGMIGMVLAAAHPERIRHLALLDVVPDAIASPDAHELAAWMAQLAEARYTSVDEAVAVWLAGDPFAHPVHMRRYVEHCLREEPDGQLAWRFDGARLGRFVTDGVSAEQLWDAALRLSEPPLLVRGEHSPFVTHDAAVTFADRTGACVVTIPHAAHDLGVERPEAVVVALDEDWAALR</sequence>
<dbReference type="Pfam" id="PF00561">
    <property type="entry name" value="Abhydrolase_1"/>
    <property type="match status" value="1"/>
</dbReference>
<dbReference type="PRINTS" id="PR00412">
    <property type="entry name" value="EPOXHYDRLASE"/>
</dbReference>
<dbReference type="InterPro" id="IPR029058">
    <property type="entry name" value="AB_hydrolase_fold"/>
</dbReference>
<dbReference type="SUPFAM" id="SSF53474">
    <property type="entry name" value="alpha/beta-Hydrolases"/>
    <property type="match status" value="1"/>
</dbReference>
<evidence type="ECO:0000256" key="1">
    <source>
        <dbReference type="SAM" id="MobiDB-lite"/>
    </source>
</evidence>
<proteinExistence type="predicted"/>
<dbReference type="EMBL" id="CP045851">
    <property type="protein sequence ID" value="QGG94424.1"/>
    <property type="molecule type" value="Genomic_DNA"/>
</dbReference>
<dbReference type="Gene3D" id="3.40.50.1820">
    <property type="entry name" value="alpha/beta hydrolase"/>
    <property type="match status" value="1"/>
</dbReference>
<dbReference type="Proteomes" id="UP000334019">
    <property type="component" value="Chromosome"/>
</dbReference>
<dbReference type="PRINTS" id="PR00111">
    <property type="entry name" value="ABHYDROLASE"/>
</dbReference>
<evidence type="ECO:0000313" key="4">
    <source>
        <dbReference type="Proteomes" id="UP000334019"/>
    </source>
</evidence>
<feature type="compositionally biased region" description="Low complexity" evidence="1">
    <location>
        <begin position="22"/>
        <end position="34"/>
    </location>
</feature>
<keyword evidence="3" id="KW-0378">Hydrolase</keyword>
<organism evidence="3 4">
    <name type="scientific">Actinomarinicola tropica</name>
    <dbReference type="NCBI Taxonomy" id="2789776"/>
    <lineage>
        <taxon>Bacteria</taxon>
        <taxon>Bacillati</taxon>
        <taxon>Actinomycetota</taxon>
        <taxon>Acidimicrobiia</taxon>
        <taxon>Acidimicrobiales</taxon>
        <taxon>Iamiaceae</taxon>
        <taxon>Actinomarinicola</taxon>
    </lineage>
</organism>
<dbReference type="InterPro" id="IPR000073">
    <property type="entry name" value="AB_hydrolase_1"/>
</dbReference>
<name>A0A5Q2RFK5_9ACTN</name>